<geneLocation type="plasmid" evidence="6">
    <name>pCAUL01</name>
</geneLocation>
<protein>
    <submittedName>
        <fullName evidence="6">Transcriptional regulator, TetR family</fullName>
    </submittedName>
</protein>
<dbReference type="PANTHER" id="PTHR47506">
    <property type="entry name" value="TRANSCRIPTIONAL REGULATORY PROTEIN"/>
    <property type="match status" value="1"/>
</dbReference>
<dbReference type="SUPFAM" id="SSF46689">
    <property type="entry name" value="Homeodomain-like"/>
    <property type="match status" value="1"/>
</dbReference>
<dbReference type="PROSITE" id="PS50977">
    <property type="entry name" value="HTH_TETR_2"/>
    <property type="match status" value="1"/>
</dbReference>
<dbReference type="EMBL" id="CP000928">
    <property type="protein sequence ID" value="ABZ74270.1"/>
    <property type="molecule type" value="Genomic_DNA"/>
</dbReference>
<proteinExistence type="predicted"/>
<evidence type="ECO:0000256" key="3">
    <source>
        <dbReference type="ARBA" id="ARBA00023163"/>
    </source>
</evidence>
<keyword evidence="3" id="KW-0804">Transcription</keyword>
<evidence type="ECO:0000259" key="5">
    <source>
        <dbReference type="PROSITE" id="PS50977"/>
    </source>
</evidence>
<dbReference type="InterPro" id="IPR009057">
    <property type="entry name" value="Homeodomain-like_sf"/>
</dbReference>
<feature type="DNA-binding region" description="H-T-H motif" evidence="4">
    <location>
        <begin position="32"/>
        <end position="51"/>
    </location>
</feature>
<dbReference type="AlphaFoldDB" id="B0T995"/>
<evidence type="ECO:0000256" key="4">
    <source>
        <dbReference type="PROSITE-ProRule" id="PRU00335"/>
    </source>
</evidence>
<dbReference type="InterPro" id="IPR001647">
    <property type="entry name" value="HTH_TetR"/>
</dbReference>
<evidence type="ECO:0000313" key="6">
    <source>
        <dbReference type="EMBL" id="ABZ74270.1"/>
    </source>
</evidence>
<keyword evidence="6" id="KW-0614">Plasmid</keyword>
<evidence type="ECO:0000256" key="1">
    <source>
        <dbReference type="ARBA" id="ARBA00023015"/>
    </source>
</evidence>
<dbReference type="InterPro" id="IPR036271">
    <property type="entry name" value="Tet_transcr_reg_TetR-rel_C_sf"/>
</dbReference>
<feature type="domain" description="HTH tetR-type" evidence="5">
    <location>
        <begin position="9"/>
        <end position="69"/>
    </location>
</feature>
<dbReference type="SUPFAM" id="SSF48498">
    <property type="entry name" value="Tetracyclin repressor-like, C-terminal domain"/>
    <property type="match status" value="1"/>
</dbReference>
<reference evidence="6" key="1">
    <citation type="submission" date="2008-01" db="EMBL/GenBank/DDBJ databases">
        <title>Complete sequence of plasmid1 pCAUL01 of Caulobacter sp. K31.</title>
        <authorList>
            <consortium name="US DOE Joint Genome Institute"/>
            <person name="Copeland A."/>
            <person name="Lucas S."/>
            <person name="Lapidus A."/>
            <person name="Barry K."/>
            <person name="Glavina del Rio T."/>
            <person name="Dalin E."/>
            <person name="Tice H."/>
            <person name="Pitluck S."/>
            <person name="Bruce D."/>
            <person name="Goodwin L."/>
            <person name="Thompson L.S."/>
            <person name="Brettin T."/>
            <person name="Detter J.C."/>
            <person name="Han C."/>
            <person name="Schmutz J."/>
            <person name="Larimer F."/>
            <person name="Land M."/>
            <person name="Hauser L."/>
            <person name="Kyrpides N."/>
            <person name="Kim E."/>
            <person name="Stephens C."/>
            <person name="Richardson P."/>
        </authorList>
    </citation>
    <scope>NUCLEOTIDE SEQUENCE [LARGE SCALE GENOMIC DNA]</scope>
    <source>
        <strain evidence="6">K31</strain>
        <plasmid evidence="6">pCAUL01</plasmid>
    </source>
</reference>
<name>B0T995_CAUSK</name>
<dbReference type="Gene3D" id="1.10.10.60">
    <property type="entry name" value="Homeodomain-like"/>
    <property type="match status" value="1"/>
</dbReference>
<organism evidence="6">
    <name type="scientific">Caulobacter sp. (strain K31)</name>
    <dbReference type="NCBI Taxonomy" id="366602"/>
    <lineage>
        <taxon>Bacteria</taxon>
        <taxon>Pseudomonadati</taxon>
        <taxon>Pseudomonadota</taxon>
        <taxon>Alphaproteobacteria</taxon>
        <taxon>Caulobacterales</taxon>
        <taxon>Caulobacteraceae</taxon>
        <taxon>Caulobacter</taxon>
    </lineage>
</organism>
<dbReference type="Pfam" id="PF00440">
    <property type="entry name" value="TetR_N"/>
    <property type="match status" value="1"/>
</dbReference>
<keyword evidence="1" id="KW-0805">Transcription regulation</keyword>
<accession>B0T995</accession>
<dbReference type="GO" id="GO:0003677">
    <property type="term" value="F:DNA binding"/>
    <property type="evidence" value="ECO:0007669"/>
    <property type="project" value="UniProtKB-UniRule"/>
</dbReference>
<evidence type="ECO:0000256" key="2">
    <source>
        <dbReference type="ARBA" id="ARBA00023125"/>
    </source>
</evidence>
<dbReference type="Gene3D" id="1.10.357.10">
    <property type="entry name" value="Tetracycline Repressor, domain 2"/>
    <property type="match status" value="1"/>
</dbReference>
<dbReference type="HOGENOM" id="CLU_069356_28_2_5"/>
<gene>
    <name evidence="6" type="ordered locus">Caul_5150</name>
</gene>
<sequence length="204" mass="21397">MRYPAAHKVQTRERLLQSAAEAIRRDGPLGVGVAAVMADAGLTHGGFYAHFPSKDAFLAAAIERMFEDGADLIATRLQGRPPAEGLADYLDYYLSFGHRNATARGCPLPCLSPDAPRLSAANRARIALGVERLTQALSEALSLLGHAAARDKAGAMVSELVGAVILARAEPDGDRAGAILERTRLGLRARLGLTTASSPALACA</sequence>
<dbReference type="PANTHER" id="PTHR47506:SF7">
    <property type="entry name" value="TRANSCRIPTIONAL REGULATORY PROTEIN"/>
    <property type="match status" value="1"/>
</dbReference>
<keyword evidence="2 4" id="KW-0238">DNA-binding</keyword>
<dbReference type="OrthoDB" id="9798857at2"/>
<dbReference type="KEGG" id="cak:Caul_5150"/>